<dbReference type="AlphaFoldDB" id="A0A9P7FWH1"/>
<evidence type="ECO:0000313" key="2">
    <source>
        <dbReference type="EMBL" id="KAG5638374.1"/>
    </source>
</evidence>
<keyword evidence="3" id="KW-1185">Reference proteome</keyword>
<sequence>MESTVSSSVSSYLTEVQQQTEVMSTTYSDAFDQHSRAKRARVEATTAMGRDVESEYLRMRNQIASTSRNIESVAGRVIFESSGLLTAMESYGKNSKETLKSLYTASEGLAEGGACEDASTGSTPRKHTWDYVDQWSLTKPRDAIVKNWRQQGLSNIDSETFLAEHLPIPEADGTEESLDSNLEVLSLPDPENIPSPTPAVPKPSRPTSKLSGHKKAPSVGTLTDARNVYTTRGSRRAR</sequence>
<accession>A0A9P7FWH1</accession>
<dbReference type="Proteomes" id="UP000717328">
    <property type="component" value="Unassembled WGS sequence"/>
</dbReference>
<dbReference type="EMBL" id="JABCKI010005766">
    <property type="protein sequence ID" value="KAG5638374.1"/>
    <property type="molecule type" value="Genomic_DNA"/>
</dbReference>
<reference evidence="2" key="1">
    <citation type="submission" date="2021-02" db="EMBL/GenBank/DDBJ databases">
        <authorList>
            <person name="Nieuwenhuis M."/>
            <person name="Van De Peppel L.J.J."/>
        </authorList>
    </citation>
    <scope>NUCLEOTIDE SEQUENCE</scope>
    <source>
        <strain evidence="2">D49</strain>
    </source>
</reference>
<feature type="region of interest" description="Disordered" evidence="1">
    <location>
        <begin position="185"/>
        <end position="238"/>
    </location>
</feature>
<protein>
    <submittedName>
        <fullName evidence="2">Uncharacterized protein</fullName>
    </submittedName>
</protein>
<proteinExistence type="predicted"/>
<comment type="caution">
    <text evidence="2">The sequence shown here is derived from an EMBL/GenBank/DDBJ whole genome shotgun (WGS) entry which is preliminary data.</text>
</comment>
<name>A0A9P7FWH1_9AGAR</name>
<evidence type="ECO:0000313" key="3">
    <source>
        <dbReference type="Proteomes" id="UP000717328"/>
    </source>
</evidence>
<dbReference type="OrthoDB" id="3070100at2759"/>
<organism evidence="2 3">
    <name type="scientific">Sphagnurus paluster</name>
    <dbReference type="NCBI Taxonomy" id="117069"/>
    <lineage>
        <taxon>Eukaryota</taxon>
        <taxon>Fungi</taxon>
        <taxon>Dikarya</taxon>
        <taxon>Basidiomycota</taxon>
        <taxon>Agaricomycotina</taxon>
        <taxon>Agaricomycetes</taxon>
        <taxon>Agaricomycetidae</taxon>
        <taxon>Agaricales</taxon>
        <taxon>Tricholomatineae</taxon>
        <taxon>Lyophyllaceae</taxon>
        <taxon>Sphagnurus</taxon>
    </lineage>
</organism>
<gene>
    <name evidence="2" type="ORF">H0H81_000385</name>
</gene>
<feature type="compositionally biased region" description="Pro residues" evidence="1">
    <location>
        <begin position="191"/>
        <end position="204"/>
    </location>
</feature>
<evidence type="ECO:0000256" key="1">
    <source>
        <dbReference type="SAM" id="MobiDB-lite"/>
    </source>
</evidence>
<reference evidence="2" key="2">
    <citation type="submission" date="2021-10" db="EMBL/GenBank/DDBJ databases">
        <title>Phylogenomics reveals ancestral predisposition of the termite-cultivated fungus Termitomyces towards a domesticated lifestyle.</title>
        <authorList>
            <person name="Auxier B."/>
            <person name="Grum-Grzhimaylo A."/>
            <person name="Cardenas M.E."/>
            <person name="Lodge J.D."/>
            <person name="Laessoe T."/>
            <person name="Pedersen O."/>
            <person name="Smith M.E."/>
            <person name="Kuyper T.W."/>
            <person name="Franco-Molano E.A."/>
            <person name="Baroni T.J."/>
            <person name="Aanen D.K."/>
        </authorList>
    </citation>
    <scope>NUCLEOTIDE SEQUENCE</scope>
    <source>
        <strain evidence="2">D49</strain>
    </source>
</reference>